<proteinExistence type="predicted"/>
<dbReference type="RefSeq" id="WP_284152597.1">
    <property type="nucleotide sequence ID" value="NZ_AP025516.1"/>
</dbReference>
<evidence type="ECO:0000256" key="3">
    <source>
        <dbReference type="ARBA" id="ARBA00023163"/>
    </source>
</evidence>
<evidence type="ECO:0000313" key="5">
    <source>
        <dbReference type="EMBL" id="BDD89288.1"/>
    </source>
</evidence>
<dbReference type="EMBL" id="AP025516">
    <property type="protein sequence ID" value="BDD89288.1"/>
    <property type="molecule type" value="Genomic_DNA"/>
</dbReference>
<dbReference type="SMART" id="SM00418">
    <property type="entry name" value="HTH_ARSR"/>
    <property type="match status" value="1"/>
</dbReference>
<protein>
    <submittedName>
        <fullName evidence="5">Transcriptional regulator</fullName>
    </submittedName>
</protein>
<reference evidence="5 6" key="1">
    <citation type="submission" date="2022-01" db="EMBL/GenBank/DDBJ databases">
        <title>Desulfofustis limnae sp. nov., a novel mesophilic sulfate-reducing bacterium isolated from marsh soil.</title>
        <authorList>
            <person name="Watanabe M."/>
            <person name="Takahashi A."/>
            <person name="Kojima H."/>
            <person name="Fukui M."/>
        </authorList>
    </citation>
    <scope>NUCLEOTIDE SEQUENCE [LARGE SCALE GENOMIC DNA]</scope>
    <source>
        <strain evidence="5 6">PPLL</strain>
    </source>
</reference>
<dbReference type="InterPro" id="IPR036388">
    <property type="entry name" value="WH-like_DNA-bd_sf"/>
</dbReference>
<organism evidence="5 6">
    <name type="scientific">Desulfofustis limnaeus</name>
    <dbReference type="NCBI Taxonomy" id="2740163"/>
    <lineage>
        <taxon>Bacteria</taxon>
        <taxon>Pseudomonadati</taxon>
        <taxon>Thermodesulfobacteriota</taxon>
        <taxon>Desulfobulbia</taxon>
        <taxon>Desulfobulbales</taxon>
        <taxon>Desulfocapsaceae</taxon>
        <taxon>Desulfofustis</taxon>
    </lineage>
</organism>
<dbReference type="Pfam" id="PF12840">
    <property type="entry name" value="HTH_20"/>
    <property type="match status" value="1"/>
</dbReference>
<dbReference type="InterPro" id="IPR051011">
    <property type="entry name" value="Metal_resp_trans_reg"/>
</dbReference>
<dbReference type="InterPro" id="IPR036390">
    <property type="entry name" value="WH_DNA-bd_sf"/>
</dbReference>
<dbReference type="CDD" id="cd00090">
    <property type="entry name" value="HTH_ARSR"/>
    <property type="match status" value="1"/>
</dbReference>
<sequence>MNLDQAAQRCAEMGNKTRLSILRLLVKAGQDGLPVGAIQKNLDVPASTLTHHIQRLVRVGLVTQKRDSRTLYCQPQIKAIRELADFLLSECCSLQQKIHELK</sequence>
<dbReference type="PANTHER" id="PTHR43132">
    <property type="entry name" value="ARSENICAL RESISTANCE OPERON REPRESSOR ARSR-RELATED"/>
    <property type="match status" value="1"/>
</dbReference>
<evidence type="ECO:0000313" key="6">
    <source>
        <dbReference type="Proteomes" id="UP000830055"/>
    </source>
</evidence>
<evidence type="ECO:0000259" key="4">
    <source>
        <dbReference type="PROSITE" id="PS50987"/>
    </source>
</evidence>
<dbReference type="Gene3D" id="1.10.10.10">
    <property type="entry name" value="Winged helix-like DNA-binding domain superfamily/Winged helix DNA-binding domain"/>
    <property type="match status" value="1"/>
</dbReference>
<dbReference type="InterPro" id="IPR001845">
    <property type="entry name" value="HTH_ArsR_DNA-bd_dom"/>
</dbReference>
<dbReference type="PANTHER" id="PTHR43132:SF2">
    <property type="entry name" value="ARSENICAL RESISTANCE OPERON REPRESSOR ARSR-RELATED"/>
    <property type="match status" value="1"/>
</dbReference>
<evidence type="ECO:0000256" key="1">
    <source>
        <dbReference type="ARBA" id="ARBA00023015"/>
    </source>
</evidence>
<dbReference type="PROSITE" id="PS50987">
    <property type="entry name" value="HTH_ARSR_2"/>
    <property type="match status" value="1"/>
</dbReference>
<dbReference type="SUPFAM" id="SSF46785">
    <property type="entry name" value="Winged helix' DNA-binding domain"/>
    <property type="match status" value="1"/>
</dbReference>
<keyword evidence="3" id="KW-0804">Transcription</keyword>
<gene>
    <name evidence="5" type="ORF">DPPLL_36530</name>
</gene>
<dbReference type="Proteomes" id="UP000830055">
    <property type="component" value="Chromosome"/>
</dbReference>
<dbReference type="InterPro" id="IPR011991">
    <property type="entry name" value="ArsR-like_HTH"/>
</dbReference>
<evidence type="ECO:0000256" key="2">
    <source>
        <dbReference type="ARBA" id="ARBA00023125"/>
    </source>
</evidence>
<name>A0ABM7WE78_9BACT</name>
<accession>A0ABM7WE78</accession>
<feature type="domain" description="HTH arsR-type" evidence="4">
    <location>
        <begin position="1"/>
        <end position="95"/>
    </location>
</feature>
<keyword evidence="1" id="KW-0805">Transcription regulation</keyword>
<keyword evidence="2" id="KW-0238">DNA-binding</keyword>
<keyword evidence="6" id="KW-1185">Reference proteome</keyword>